<evidence type="ECO:0000313" key="2">
    <source>
        <dbReference type="Proteomes" id="UP000799778"/>
    </source>
</evidence>
<sequence length="185" mass="20446">MMSVCAGERCRWGFRDKAGRGGQWRHRGITRGGHLRQARRRGWGRASAWPVGGHQWLLCFEKENRRVSGGGGGWLEGLEGLEGHATGRHPFTDWRAQTRCLSSALEQQRVLACCCVGNWKRLEKHTQRPASDSVQGSRHTGWTLQAVLAWPDTRSPGLTRGVPSTLSCSCPPTRAVPNHAAETGE</sequence>
<dbReference type="GeneID" id="54280084"/>
<gene>
    <name evidence="1" type="ORF">BU24DRAFT_279472</name>
</gene>
<evidence type="ECO:0000313" key="1">
    <source>
        <dbReference type="EMBL" id="KAF2011349.1"/>
    </source>
</evidence>
<proteinExistence type="predicted"/>
<dbReference type="AlphaFoldDB" id="A0A6A5XEP4"/>
<name>A0A6A5XEP4_9PLEO</name>
<dbReference type="EMBL" id="ML978074">
    <property type="protein sequence ID" value="KAF2011349.1"/>
    <property type="molecule type" value="Genomic_DNA"/>
</dbReference>
<accession>A0A6A5XEP4</accession>
<dbReference type="Proteomes" id="UP000799778">
    <property type="component" value="Unassembled WGS sequence"/>
</dbReference>
<keyword evidence="2" id="KW-1185">Reference proteome</keyword>
<protein>
    <submittedName>
        <fullName evidence="1">Uncharacterized protein</fullName>
    </submittedName>
</protein>
<reference evidence="1" key="1">
    <citation type="journal article" date="2020" name="Stud. Mycol.">
        <title>101 Dothideomycetes genomes: a test case for predicting lifestyles and emergence of pathogens.</title>
        <authorList>
            <person name="Haridas S."/>
            <person name="Albert R."/>
            <person name="Binder M."/>
            <person name="Bloem J."/>
            <person name="Labutti K."/>
            <person name="Salamov A."/>
            <person name="Andreopoulos B."/>
            <person name="Baker S."/>
            <person name="Barry K."/>
            <person name="Bills G."/>
            <person name="Bluhm B."/>
            <person name="Cannon C."/>
            <person name="Castanera R."/>
            <person name="Culley D."/>
            <person name="Daum C."/>
            <person name="Ezra D."/>
            <person name="Gonzalez J."/>
            <person name="Henrissat B."/>
            <person name="Kuo A."/>
            <person name="Liang C."/>
            <person name="Lipzen A."/>
            <person name="Lutzoni F."/>
            <person name="Magnuson J."/>
            <person name="Mondo S."/>
            <person name="Nolan M."/>
            <person name="Ohm R."/>
            <person name="Pangilinan J."/>
            <person name="Park H.-J."/>
            <person name="Ramirez L."/>
            <person name="Alfaro M."/>
            <person name="Sun H."/>
            <person name="Tritt A."/>
            <person name="Yoshinaga Y."/>
            <person name="Zwiers L.-H."/>
            <person name="Turgeon B."/>
            <person name="Goodwin S."/>
            <person name="Spatafora J."/>
            <person name="Crous P."/>
            <person name="Grigoriev I."/>
        </authorList>
    </citation>
    <scope>NUCLEOTIDE SEQUENCE</scope>
    <source>
        <strain evidence="1">CBS 175.79</strain>
    </source>
</reference>
<dbReference type="RefSeq" id="XP_033379688.1">
    <property type="nucleotide sequence ID" value="XM_033522687.1"/>
</dbReference>
<organism evidence="1 2">
    <name type="scientific">Aaosphaeria arxii CBS 175.79</name>
    <dbReference type="NCBI Taxonomy" id="1450172"/>
    <lineage>
        <taxon>Eukaryota</taxon>
        <taxon>Fungi</taxon>
        <taxon>Dikarya</taxon>
        <taxon>Ascomycota</taxon>
        <taxon>Pezizomycotina</taxon>
        <taxon>Dothideomycetes</taxon>
        <taxon>Pleosporomycetidae</taxon>
        <taxon>Pleosporales</taxon>
        <taxon>Pleosporales incertae sedis</taxon>
        <taxon>Aaosphaeria</taxon>
    </lineage>
</organism>